<evidence type="ECO:0000256" key="1">
    <source>
        <dbReference type="SAM" id="Phobius"/>
    </source>
</evidence>
<dbReference type="PROSITE" id="PS51704">
    <property type="entry name" value="GP_PDE"/>
    <property type="match status" value="1"/>
</dbReference>
<dbReference type="GO" id="GO:0008889">
    <property type="term" value="F:glycerophosphodiester phosphodiesterase activity"/>
    <property type="evidence" value="ECO:0007669"/>
    <property type="project" value="TreeGrafter"/>
</dbReference>
<evidence type="ECO:0000313" key="3">
    <source>
        <dbReference type="Proteomes" id="UP000038045"/>
    </source>
</evidence>
<name>A0A0N5A517_PARTI</name>
<dbReference type="GO" id="GO:0070291">
    <property type="term" value="P:N-acylethanolamine metabolic process"/>
    <property type="evidence" value="ECO:0007669"/>
    <property type="project" value="TreeGrafter"/>
</dbReference>
<dbReference type="Proteomes" id="UP000038045">
    <property type="component" value="Unplaced"/>
</dbReference>
<dbReference type="PANTHER" id="PTHR46320">
    <property type="entry name" value="GLYCEROPHOSPHODIESTER PHOSPHODIESTERASE 1"/>
    <property type="match status" value="1"/>
</dbReference>
<dbReference type="InterPro" id="IPR017946">
    <property type="entry name" value="PLC-like_Pdiesterase_TIM-brl"/>
</dbReference>
<dbReference type="GO" id="GO:0005886">
    <property type="term" value="C:plasma membrane"/>
    <property type="evidence" value="ECO:0007669"/>
    <property type="project" value="TreeGrafter"/>
</dbReference>
<sequence length="328" mass="37889">MTMINNIIVSSSIVITCLGMYLSNIPCFFALIPIFGLIIYHLLKQKTSNPNDVQEFFDNFKVGGHRGSPVMRPENTMQSFEQAKTEGVDLIEFDLALTKDKVCVLLHDDTLDRTTDFKGNVRNYTYNELKKANAAAKFNWPSGETIFETTIPTLKEVVKFAQSKNLKMLFDIKDTDDELVNQIVKLFKTENLYTTTIICSFFPQVIYKIKKADPRILVGYTWRRYFFSYKDIENTTPRFDSPLHYLAVLVDIINVWGIYTFLPSFLGADMILTERSEISERFIINNAAVGRKVCAWTVNDLNEMRWMQNILQIPVLTDKPFLIEDVPY</sequence>
<dbReference type="Gene3D" id="3.20.20.190">
    <property type="entry name" value="Phosphatidylinositol (PI) phosphodiesterase"/>
    <property type="match status" value="1"/>
</dbReference>
<dbReference type="InterPro" id="IPR030395">
    <property type="entry name" value="GP_PDE_dom"/>
</dbReference>
<evidence type="ECO:0000313" key="4">
    <source>
        <dbReference type="WBParaSite" id="PTRK_0001680100.1"/>
    </source>
</evidence>
<dbReference type="PANTHER" id="PTHR46320:SF1">
    <property type="entry name" value="GLYCEROPHOSPHODIESTER PHOSPHODIESTERASE 1"/>
    <property type="match status" value="1"/>
</dbReference>
<protein>
    <submittedName>
        <fullName evidence="4">GP-PDE domain-containing protein</fullName>
    </submittedName>
</protein>
<dbReference type="WBParaSite" id="PTRK_0001680100.1">
    <property type="protein sequence ID" value="PTRK_0001680100.1"/>
    <property type="gene ID" value="PTRK_0001680100"/>
</dbReference>
<dbReference type="SUPFAM" id="SSF51695">
    <property type="entry name" value="PLC-like phosphodiesterases"/>
    <property type="match status" value="1"/>
</dbReference>
<accession>A0A0N5A517</accession>
<dbReference type="AlphaFoldDB" id="A0A0N5A517"/>
<keyword evidence="1" id="KW-0812">Transmembrane</keyword>
<feature type="domain" description="GP-PDE" evidence="2">
    <location>
        <begin position="60"/>
        <end position="328"/>
    </location>
</feature>
<feature type="transmembrane region" description="Helical" evidence="1">
    <location>
        <begin position="21"/>
        <end position="43"/>
    </location>
</feature>
<keyword evidence="3" id="KW-1185">Reference proteome</keyword>
<organism evidence="3 4">
    <name type="scientific">Parastrongyloides trichosuri</name>
    <name type="common">Possum-specific nematode worm</name>
    <dbReference type="NCBI Taxonomy" id="131310"/>
    <lineage>
        <taxon>Eukaryota</taxon>
        <taxon>Metazoa</taxon>
        <taxon>Ecdysozoa</taxon>
        <taxon>Nematoda</taxon>
        <taxon>Chromadorea</taxon>
        <taxon>Rhabditida</taxon>
        <taxon>Tylenchina</taxon>
        <taxon>Panagrolaimomorpha</taxon>
        <taxon>Strongyloidoidea</taxon>
        <taxon>Strongyloididae</taxon>
        <taxon>Parastrongyloides</taxon>
    </lineage>
</organism>
<dbReference type="GO" id="GO:0006644">
    <property type="term" value="P:phospholipid metabolic process"/>
    <property type="evidence" value="ECO:0007669"/>
    <property type="project" value="TreeGrafter"/>
</dbReference>
<keyword evidence="1" id="KW-1133">Transmembrane helix</keyword>
<reference evidence="4" key="1">
    <citation type="submission" date="2017-02" db="UniProtKB">
        <authorList>
            <consortium name="WormBaseParasite"/>
        </authorList>
    </citation>
    <scope>IDENTIFICATION</scope>
</reference>
<proteinExistence type="predicted"/>
<dbReference type="STRING" id="131310.A0A0N5A517"/>
<dbReference type="GO" id="GO:0006580">
    <property type="term" value="P:ethanolamine metabolic process"/>
    <property type="evidence" value="ECO:0007669"/>
    <property type="project" value="TreeGrafter"/>
</dbReference>
<evidence type="ECO:0000259" key="2">
    <source>
        <dbReference type="PROSITE" id="PS51704"/>
    </source>
</evidence>
<keyword evidence="1" id="KW-0472">Membrane</keyword>
<dbReference type="Pfam" id="PF03009">
    <property type="entry name" value="GDPD"/>
    <property type="match status" value="1"/>
</dbReference>